<reference evidence="3" key="1">
    <citation type="journal article" date="2012" name="Mol. Plant Microbe Interact.">
        <title>A highly conserved effector in Fusarium oxysporum is required for full virulence on Arabidopsis.</title>
        <authorList>
            <person name="Thatcher L.F."/>
            <person name="Gardiner D.M."/>
            <person name="Kazan K."/>
            <person name="Manners J."/>
        </authorList>
    </citation>
    <scope>NUCLEOTIDE SEQUENCE [LARGE SCALE GENOMIC DNA]</scope>
    <source>
        <strain evidence="3">Fo5176</strain>
    </source>
</reference>
<evidence type="ECO:0000256" key="1">
    <source>
        <dbReference type="SAM" id="MobiDB-lite"/>
    </source>
</evidence>
<feature type="region of interest" description="Disordered" evidence="1">
    <location>
        <begin position="66"/>
        <end position="87"/>
    </location>
</feature>
<dbReference type="Proteomes" id="UP000002489">
    <property type="component" value="Unassembled WGS sequence"/>
</dbReference>
<accession>A0A0D2YKF1</accession>
<reference evidence="2" key="2">
    <citation type="submission" date="2025-08" db="UniProtKB">
        <authorList>
            <consortium name="EnsemblFungi"/>
        </authorList>
    </citation>
    <scope>IDENTIFICATION</scope>
    <source>
        <strain evidence="2">4287 / CBS 123668 / FGSC 9935 / NRRL 34936</strain>
    </source>
</reference>
<proteinExistence type="predicted"/>
<organism evidence="2 3">
    <name type="scientific">Fusarium oxysporum (strain Fo5176)</name>
    <name type="common">Fusarium vascular wilt</name>
    <dbReference type="NCBI Taxonomy" id="660025"/>
    <lineage>
        <taxon>Eukaryota</taxon>
        <taxon>Fungi</taxon>
        <taxon>Dikarya</taxon>
        <taxon>Ascomycota</taxon>
        <taxon>Pezizomycotina</taxon>
        <taxon>Sordariomycetes</taxon>
        <taxon>Hypocreomycetidae</taxon>
        <taxon>Hypocreales</taxon>
        <taxon>Nectriaceae</taxon>
        <taxon>Fusarium</taxon>
        <taxon>Fusarium oxysporum species complex</taxon>
    </lineage>
</organism>
<name>A0A0D2YKF1_FUSOF</name>
<dbReference type="EnsemblFungi" id="FOXG_17126T0">
    <property type="protein sequence ID" value="FOXG_17126P0"/>
    <property type="gene ID" value="FOXG_17126"/>
</dbReference>
<sequence>MRENDYRWNEFKKRAGRSLGLDNDTRWNSWFLLLDTTLNLQSYVEWYQKKYYQDLRDDYLTPDEWSALGSIGKTTTTSSRSPPRHHS</sequence>
<evidence type="ECO:0000313" key="3">
    <source>
        <dbReference type="Proteomes" id="UP000002489"/>
    </source>
</evidence>
<protein>
    <submittedName>
        <fullName evidence="2">Uncharacterized protein</fullName>
    </submittedName>
</protein>
<dbReference type="AlphaFoldDB" id="A0A0D2YKF1"/>
<evidence type="ECO:0000313" key="2">
    <source>
        <dbReference type="EnsemblFungi" id="FOXG_17126P0"/>
    </source>
</evidence>